<keyword evidence="2" id="KW-0175">Coiled coil</keyword>
<evidence type="ECO:0000259" key="5">
    <source>
        <dbReference type="Pfam" id="PF25989"/>
    </source>
</evidence>
<dbReference type="PANTHER" id="PTHR30469:SF15">
    <property type="entry name" value="HLYD FAMILY OF SECRETION PROTEINS"/>
    <property type="match status" value="1"/>
</dbReference>
<feature type="domain" description="CusB-like beta-barrel" evidence="4">
    <location>
        <begin position="252"/>
        <end position="321"/>
    </location>
</feature>
<comment type="similarity">
    <text evidence="1">Belongs to the membrane fusion protein (MFP) (TC 8.A.1) family.</text>
</comment>
<name>A0AA44CE55_9HYPH</name>
<dbReference type="Gene3D" id="2.40.50.100">
    <property type="match status" value="1"/>
</dbReference>
<reference evidence="6" key="1">
    <citation type="submission" date="2020-03" db="EMBL/GenBank/DDBJ databases">
        <title>Ferranicluibacter endophyticum gen. nov., sp. nov., a new genus isolated from Rubus ulmifolius Schott. stem.</title>
        <authorList>
            <person name="Roca-Couso R."/>
            <person name="Flores-Felix J.D."/>
            <person name="Igual J.M."/>
            <person name="Rivas R."/>
        </authorList>
    </citation>
    <scope>NUCLEOTIDE SEQUENCE</scope>
    <source>
        <strain evidence="6">CRRU44</strain>
    </source>
</reference>
<evidence type="ECO:0000313" key="7">
    <source>
        <dbReference type="Proteomes" id="UP001155840"/>
    </source>
</evidence>
<dbReference type="PANTHER" id="PTHR30469">
    <property type="entry name" value="MULTIDRUG RESISTANCE PROTEIN MDTA"/>
    <property type="match status" value="1"/>
</dbReference>
<organism evidence="6 7">
    <name type="scientific">Ferranicluibacter rubi</name>
    <dbReference type="NCBI Taxonomy" id="2715133"/>
    <lineage>
        <taxon>Bacteria</taxon>
        <taxon>Pseudomonadati</taxon>
        <taxon>Pseudomonadota</taxon>
        <taxon>Alphaproteobacteria</taxon>
        <taxon>Hyphomicrobiales</taxon>
        <taxon>Rhizobiaceae</taxon>
        <taxon>Ferranicluibacter</taxon>
    </lineage>
</organism>
<gene>
    <name evidence="6" type="ORF">G8E10_21380</name>
</gene>
<feature type="domain" description="YknX-like C-terminal permuted SH3-like" evidence="5">
    <location>
        <begin position="327"/>
        <end position="394"/>
    </location>
</feature>
<dbReference type="InterPro" id="IPR058792">
    <property type="entry name" value="Beta-barrel_RND_2"/>
</dbReference>
<dbReference type="InterPro" id="IPR006143">
    <property type="entry name" value="RND_pump_MFP"/>
</dbReference>
<protein>
    <submittedName>
        <fullName evidence="6">Efflux RND transporter periplasmic adaptor subunit</fullName>
    </submittedName>
</protein>
<evidence type="ECO:0000256" key="2">
    <source>
        <dbReference type="SAM" id="Coils"/>
    </source>
</evidence>
<dbReference type="Pfam" id="PF25954">
    <property type="entry name" value="Beta-barrel_RND_2"/>
    <property type="match status" value="1"/>
</dbReference>
<feature type="coiled-coil region" evidence="2">
    <location>
        <begin position="115"/>
        <end position="201"/>
    </location>
</feature>
<dbReference type="InterPro" id="IPR058637">
    <property type="entry name" value="YknX-like_C"/>
</dbReference>
<evidence type="ECO:0000313" key="6">
    <source>
        <dbReference type="EMBL" id="NHT78261.1"/>
    </source>
</evidence>
<evidence type="ECO:0000256" key="1">
    <source>
        <dbReference type="ARBA" id="ARBA00009477"/>
    </source>
</evidence>
<feature type="chain" id="PRO_5041400664" evidence="3">
    <location>
        <begin position="29"/>
        <end position="408"/>
    </location>
</feature>
<dbReference type="RefSeq" id="WP_167130643.1">
    <property type="nucleotide sequence ID" value="NZ_JAANCM010000013.1"/>
</dbReference>
<dbReference type="GO" id="GO:0015562">
    <property type="term" value="F:efflux transmembrane transporter activity"/>
    <property type="evidence" value="ECO:0007669"/>
    <property type="project" value="TreeGrafter"/>
</dbReference>
<sequence length="408" mass="42621">MRTAARVPALLTALLLAAAPVLTRDALAQDATPAKTETQAAPDTAYPSIVVTKAEIRTVIDRVIATGTIQAVEETFVQPLVEGLSIRSLTVDIGDTVKADGTMATLNDDALLLTRSENEANLARARASLAQYQAQLVEAQANAQEAVRVSARNAKLREAGSVSTALADQTEAAAAAALARVNSAEQLIAVAQSDIKVVEAQISDVDLRLARTVIKAPVAGVVSARTAKVGAIAAGSGQPLFTIIRDGAVEMRADISESDLLKLAVGQKAKLKLADSSVTLNGTIRLISPTVDADTRLGTVFISIAEPERARVGMYANADITIEEKQALALPLTAVTSGKTETVVRKVRDGVVEMARVETGIQDGRYIEILSGLKDGDEVVAKAGAYVRDGDRITPVKAAAPTDKTATN</sequence>
<dbReference type="Gene3D" id="2.40.420.20">
    <property type="match status" value="1"/>
</dbReference>
<dbReference type="EMBL" id="JAANCM010000013">
    <property type="protein sequence ID" value="NHT78261.1"/>
    <property type="molecule type" value="Genomic_DNA"/>
</dbReference>
<comment type="caution">
    <text evidence="6">The sequence shown here is derived from an EMBL/GenBank/DDBJ whole genome shotgun (WGS) entry which is preliminary data.</text>
</comment>
<keyword evidence="3" id="KW-0732">Signal</keyword>
<dbReference type="AlphaFoldDB" id="A0AA44CE55"/>
<dbReference type="Pfam" id="PF25989">
    <property type="entry name" value="YknX_C"/>
    <property type="match status" value="1"/>
</dbReference>
<evidence type="ECO:0000256" key="3">
    <source>
        <dbReference type="SAM" id="SignalP"/>
    </source>
</evidence>
<accession>A0AA44CE55</accession>
<dbReference type="Gene3D" id="2.40.30.170">
    <property type="match status" value="1"/>
</dbReference>
<dbReference type="SUPFAM" id="SSF111369">
    <property type="entry name" value="HlyD-like secretion proteins"/>
    <property type="match status" value="1"/>
</dbReference>
<feature type="signal peptide" evidence="3">
    <location>
        <begin position="1"/>
        <end position="28"/>
    </location>
</feature>
<keyword evidence="7" id="KW-1185">Reference proteome</keyword>
<dbReference type="Gene3D" id="1.10.287.470">
    <property type="entry name" value="Helix hairpin bin"/>
    <property type="match status" value="1"/>
</dbReference>
<evidence type="ECO:0000259" key="4">
    <source>
        <dbReference type="Pfam" id="PF25954"/>
    </source>
</evidence>
<dbReference type="GO" id="GO:1990281">
    <property type="term" value="C:efflux pump complex"/>
    <property type="evidence" value="ECO:0007669"/>
    <property type="project" value="TreeGrafter"/>
</dbReference>
<dbReference type="Proteomes" id="UP001155840">
    <property type="component" value="Unassembled WGS sequence"/>
</dbReference>
<proteinExistence type="inferred from homology"/>
<dbReference type="NCBIfam" id="TIGR01730">
    <property type="entry name" value="RND_mfp"/>
    <property type="match status" value="1"/>
</dbReference>